<protein>
    <submittedName>
        <fullName evidence="5">HIT family protein</fullName>
    </submittedName>
</protein>
<feature type="domain" description="HIT" evidence="4">
    <location>
        <begin position="3"/>
        <end position="110"/>
    </location>
</feature>
<dbReference type="GO" id="GO:0003824">
    <property type="term" value="F:catalytic activity"/>
    <property type="evidence" value="ECO:0007669"/>
    <property type="project" value="InterPro"/>
</dbReference>
<dbReference type="GO" id="GO:0009117">
    <property type="term" value="P:nucleotide metabolic process"/>
    <property type="evidence" value="ECO:0007669"/>
    <property type="project" value="TreeGrafter"/>
</dbReference>
<dbReference type="RefSeq" id="WP_076341381.1">
    <property type="nucleotide sequence ID" value="NZ_CAJTMI010000010.1"/>
</dbReference>
<comment type="caution">
    <text evidence="5">The sequence shown here is derived from an EMBL/GenBank/DDBJ whole genome shotgun (WGS) entry which is preliminary data.</text>
</comment>
<dbReference type="SUPFAM" id="SSF54197">
    <property type="entry name" value="HIT-like"/>
    <property type="match status" value="1"/>
</dbReference>
<name>A0A1U7NMM1_9FIRM</name>
<accession>A0A1U7NMM1</accession>
<gene>
    <name evidence="5" type="ORF">BO225_06085</name>
</gene>
<evidence type="ECO:0000313" key="5">
    <source>
        <dbReference type="EMBL" id="OLU46476.1"/>
    </source>
</evidence>
<evidence type="ECO:0000256" key="1">
    <source>
        <dbReference type="PIRSR" id="PIRSR601310-1"/>
    </source>
</evidence>
<feature type="short sequence motif" description="Histidine triad motif" evidence="2 3">
    <location>
        <begin position="95"/>
        <end position="99"/>
    </location>
</feature>
<dbReference type="InterPro" id="IPR039384">
    <property type="entry name" value="HINT"/>
</dbReference>
<evidence type="ECO:0000259" key="4">
    <source>
        <dbReference type="PROSITE" id="PS51084"/>
    </source>
</evidence>
<dbReference type="CDD" id="cd01277">
    <property type="entry name" value="HINT_subgroup"/>
    <property type="match status" value="1"/>
</dbReference>
<dbReference type="Gene3D" id="3.30.428.10">
    <property type="entry name" value="HIT-like"/>
    <property type="match status" value="1"/>
</dbReference>
<reference evidence="5 6" key="1">
    <citation type="submission" date="2016-11" db="EMBL/GenBank/DDBJ databases">
        <title>Description of two novel members of the family Erysipelotrichaceae: Ileibacterium lipovorans gen. nov., sp. nov. and Dubosiella newyorkensis, gen. nov., sp. nov.</title>
        <authorList>
            <person name="Cox L.M."/>
            <person name="Sohn J."/>
            <person name="Tyrrell K.L."/>
            <person name="Citron D.M."/>
            <person name="Lawson P.A."/>
            <person name="Patel N.B."/>
            <person name="Iizumi T."/>
            <person name="Perez-Perez G.I."/>
            <person name="Goldstein E.J."/>
            <person name="Blaser M.J."/>
        </authorList>
    </citation>
    <scope>NUCLEOTIDE SEQUENCE [LARGE SCALE GENOMIC DNA]</scope>
    <source>
        <strain evidence="5 6">NYU-BL-A4</strain>
    </source>
</reference>
<dbReference type="STRING" id="1862672.BO225_06085"/>
<dbReference type="InterPro" id="IPR011146">
    <property type="entry name" value="HIT-like"/>
</dbReference>
<organism evidence="5 6">
    <name type="scientific">Dubosiella newyorkensis</name>
    <dbReference type="NCBI Taxonomy" id="1862672"/>
    <lineage>
        <taxon>Bacteria</taxon>
        <taxon>Bacillati</taxon>
        <taxon>Bacillota</taxon>
        <taxon>Erysipelotrichia</taxon>
        <taxon>Erysipelotrichales</taxon>
        <taxon>Erysipelotrichaceae</taxon>
        <taxon>Dubosiella</taxon>
    </lineage>
</organism>
<evidence type="ECO:0000256" key="2">
    <source>
        <dbReference type="PIRSR" id="PIRSR601310-3"/>
    </source>
</evidence>
<proteinExistence type="predicted"/>
<dbReference type="PROSITE" id="PS00892">
    <property type="entry name" value="HIT_1"/>
    <property type="match status" value="1"/>
</dbReference>
<dbReference type="EMBL" id="MPKA01000064">
    <property type="protein sequence ID" value="OLU46476.1"/>
    <property type="molecule type" value="Genomic_DNA"/>
</dbReference>
<keyword evidence="6" id="KW-1185">Reference proteome</keyword>
<dbReference type="PROSITE" id="PS51084">
    <property type="entry name" value="HIT_2"/>
    <property type="match status" value="1"/>
</dbReference>
<dbReference type="GeneID" id="78275512"/>
<feature type="active site" description="Tele-AMP-histidine intermediate" evidence="1">
    <location>
        <position position="97"/>
    </location>
</feature>
<dbReference type="PANTHER" id="PTHR46648">
    <property type="entry name" value="HIT FAMILY PROTEIN 1"/>
    <property type="match status" value="1"/>
</dbReference>
<dbReference type="Pfam" id="PF01230">
    <property type="entry name" value="HIT"/>
    <property type="match status" value="1"/>
</dbReference>
<evidence type="ECO:0000313" key="6">
    <source>
        <dbReference type="Proteomes" id="UP000186705"/>
    </source>
</evidence>
<dbReference type="InterPro" id="IPR019808">
    <property type="entry name" value="Histidine_triad_CS"/>
</dbReference>
<dbReference type="PRINTS" id="PR00332">
    <property type="entry name" value="HISTRIAD"/>
</dbReference>
<evidence type="ECO:0000256" key="3">
    <source>
        <dbReference type="PROSITE-ProRule" id="PRU00464"/>
    </source>
</evidence>
<sequence length="133" mass="15108">MDIFCQIAQGSIPSHKVYEDDQVIAFFDIAPTSYGHTLVVPKQHCDSFLDCPPELLSHMMEVAQKLANKLMDHLNCDGINILSNAKEAAGQSVPHFHIHLIPRYEDSPKDLVEIRFHEIEKPDFEQLIANLSR</sequence>
<dbReference type="PANTHER" id="PTHR46648:SF1">
    <property type="entry name" value="ADENOSINE 5'-MONOPHOSPHORAMIDASE HNT1"/>
    <property type="match status" value="1"/>
</dbReference>
<dbReference type="AlphaFoldDB" id="A0A1U7NMM1"/>
<dbReference type="Proteomes" id="UP000186705">
    <property type="component" value="Unassembled WGS sequence"/>
</dbReference>
<dbReference type="InterPro" id="IPR036265">
    <property type="entry name" value="HIT-like_sf"/>
</dbReference>
<dbReference type="OrthoDB" id="9784774at2"/>
<dbReference type="InterPro" id="IPR001310">
    <property type="entry name" value="Histidine_triad_HIT"/>
</dbReference>